<dbReference type="AlphaFoldDB" id="A0A2T0U4L0"/>
<dbReference type="CDD" id="cd19152">
    <property type="entry name" value="AKR_AKR15A"/>
    <property type="match status" value="1"/>
</dbReference>
<dbReference type="RefSeq" id="WP_106298758.1">
    <property type="nucleotide sequence ID" value="NZ_PVTI01000031.1"/>
</dbReference>
<protein>
    <submittedName>
        <fullName evidence="2">D-threo-aldose 1-dehydrogenase</fullName>
    </submittedName>
</protein>
<dbReference type="Gene3D" id="3.20.20.100">
    <property type="entry name" value="NADP-dependent oxidoreductase domain"/>
    <property type="match status" value="1"/>
</dbReference>
<evidence type="ECO:0000313" key="3">
    <source>
        <dbReference type="Proteomes" id="UP000237822"/>
    </source>
</evidence>
<gene>
    <name evidence="2" type="ORF">BCF74_1315</name>
</gene>
<evidence type="ECO:0000259" key="1">
    <source>
        <dbReference type="Pfam" id="PF00248"/>
    </source>
</evidence>
<reference evidence="2 3" key="1">
    <citation type="submission" date="2018-03" db="EMBL/GenBank/DDBJ databases">
        <title>Genomic Encyclopedia of Archaeal and Bacterial Type Strains, Phase II (KMG-II): from individual species to whole genera.</title>
        <authorList>
            <person name="Goeker M."/>
        </authorList>
    </citation>
    <scope>NUCLEOTIDE SEQUENCE [LARGE SCALE GENOMIC DNA]</scope>
    <source>
        <strain evidence="2 3">ATCC BAA-1496</strain>
    </source>
</reference>
<dbReference type="InterPro" id="IPR020471">
    <property type="entry name" value="AKR"/>
</dbReference>
<dbReference type="PANTHER" id="PTHR42686:SF1">
    <property type="entry name" value="GH17980P-RELATED"/>
    <property type="match status" value="1"/>
</dbReference>
<sequence length="331" mass="34598">MTLAPSSATPVLALGVAQLGNLFHEVSDADARAVLESAWEAGIRTFDTAPHYGLGLSERRLGAFLGSLDAPERAEALVSTKVGRLLRPTPGRSGDDLDSGFAVPATHERVWDATAAGIRTSLESSLIRLGLDRVDTTYLHDPDEYPDPEGSIRGGLAALDELRREGLTRVIGTGSKSVAALADSVADERCTALMVAGRWTVIDRSAGAEVLPRAADRGVEVAAAGVYNSGLLATARPSGHFEYAAASPAVVALAERVAGVCESHGVDLPTAALHFAARGEGVTRVVVGARSVEQVRQTLERWNTTVPDALWEDLADAGDVSSLAGTERVSS</sequence>
<dbReference type="PANTHER" id="PTHR42686">
    <property type="entry name" value="GH17980P-RELATED"/>
    <property type="match status" value="1"/>
</dbReference>
<keyword evidence="3" id="KW-1185">Reference proteome</keyword>
<dbReference type="OrthoDB" id="9768851at2"/>
<dbReference type="Pfam" id="PF00248">
    <property type="entry name" value="Aldo_ket_red"/>
    <property type="match status" value="1"/>
</dbReference>
<dbReference type="GO" id="GO:0005829">
    <property type="term" value="C:cytosol"/>
    <property type="evidence" value="ECO:0007669"/>
    <property type="project" value="TreeGrafter"/>
</dbReference>
<dbReference type="GO" id="GO:0016491">
    <property type="term" value="F:oxidoreductase activity"/>
    <property type="evidence" value="ECO:0007669"/>
    <property type="project" value="InterPro"/>
</dbReference>
<dbReference type="EMBL" id="PVTI01000031">
    <property type="protein sequence ID" value="PRY52865.1"/>
    <property type="molecule type" value="Genomic_DNA"/>
</dbReference>
<name>A0A2T0U4L0_9MICO</name>
<dbReference type="InterPro" id="IPR023210">
    <property type="entry name" value="NADP_OxRdtase_dom"/>
</dbReference>
<dbReference type="InterPro" id="IPR036812">
    <property type="entry name" value="NAD(P)_OxRdtase_dom_sf"/>
</dbReference>
<feature type="domain" description="NADP-dependent oxidoreductase" evidence="1">
    <location>
        <begin position="12"/>
        <end position="314"/>
    </location>
</feature>
<dbReference type="Proteomes" id="UP000237822">
    <property type="component" value="Unassembled WGS sequence"/>
</dbReference>
<proteinExistence type="predicted"/>
<organism evidence="2 3">
    <name type="scientific">Knoellia remsis</name>
    <dbReference type="NCBI Taxonomy" id="407159"/>
    <lineage>
        <taxon>Bacteria</taxon>
        <taxon>Bacillati</taxon>
        <taxon>Actinomycetota</taxon>
        <taxon>Actinomycetes</taxon>
        <taxon>Micrococcales</taxon>
        <taxon>Intrasporangiaceae</taxon>
        <taxon>Knoellia</taxon>
    </lineage>
</organism>
<accession>A0A2T0U4L0</accession>
<dbReference type="SUPFAM" id="SSF51430">
    <property type="entry name" value="NAD(P)-linked oxidoreductase"/>
    <property type="match status" value="1"/>
</dbReference>
<evidence type="ECO:0000313" key="2">
    <source>
        <dbReference type="EMBL" id="PRY52865.1"/>
    </source>
</evidence>
<comment type="caution">
    <text evidence="2">The sequence shown here is derived from an EMBL/GenBank/DDBJ whole genome shotgun (WGS) entry which is preliminary data.</text>
</comment>